<dbReference type="RefSeq" id="XP_018687166.1">
    <property type="nucleotide sequence ID" value="XM_018843489.1"/>
</dbReference>
<sequence>MSSASTPERTPVAELLLVSPIAVGGLSVSPTKRQITPTAEATSPKKLAVITSHGAVSPFVNSIARSTFPNPFGWPVQAELAHIDERLCLYNHIEDPLEMNTPEQVLQQSPPLAHHLIFPFDLRNDEGSWADPDKEPLLRSVFPGTTGIGSNGWFILLLLRSLPPKPWPLTIAGLPLYFHTHDTFGQSPLPNGKRVTRKNGSVAEDQDYRNIKDWEPLFHVIRKFFEDIGIPITEVMYLVPWLVGRVACVYLYEDEMGRPSNLYTRRQLDPTPESPDMSKYDTLQPGLRVVSNSPPQLGDPDTYLETTTGVLLRDSVGNEFMTVAAHGFPSEAGTVVIHASPSGRVIGELISEVSPTDIALVKLAKTEKFSNVTFPNARVPVLIQLKRLGRAKCFSEIYLDSPDTGLIDGIFMLQSRTRVPNDDHEPKPEWLFTSWTYMGVDAAANLPGGMCGSAMWDAEGNVLGFFKYAPVEGVMTDWCAGVAADELINRGYTLVDTDAR</sequence>
<name>A0A178Z1Y1_9EURO</name>
<dbReference type="OrthoDB" id="4155294at2759"/>
<proteinExistence type="predicted"/>
<comment type="caution">
    <text evidence="1">The sequence shown here is derived from an EMBL/GenBank/DDBJ whole genome shotgun (WGS) entry which is preliminary data.</text>
</comment>
<dbReference type="EMBL" id="LVYI01000021">
    <property type="protein sequence ID" value="OAP53799.1"/>
    <property type="molecule type" value="Genomic_DNA"/>
</dbReference>
<reference evidence="1 2" key="1">
    <citation type="submission" date="2016-04" db="EMBL/GenBank/DDBJ databases">
        <title>Draft genome of Fonsecaea erecta CBS 125763.</title>
        <authorList>
            <person name="Weiss V.A."/>
            <person name="Vicente V.A."/>
            <person name="Raittz R.T."/>
            <person name="Moreno L.F."/>
            <person name="De Souza E.M."/>
            <person name="Pedrosa F.O."/>
            <person name="Steffens M.B."/>
            <person name="Faoro H."/>
            <person name="Tadra-Sfeir M.Z."/>
            <person name="Najafzadeh M.J."/>
            <person name="Felipe M.S."/>
            <person name="Teixeira M."/>
            <person name="Sun J."/>
            <person name="Xi L."/>
            <person name="Gomes R."/>
            <person name="De Azevedo C.M."/>
            <person name="Salgado C.G."/>
            <person name="Da Silva M.B."/>
            <person name="Nascimento M.F."/>
            <person name="Queiroz-Telles F."/>
            <person name="Attili D.S."/>
            <person name="Gorbushina A."/>
        </authorList>
    </citation>
    <scope>NUCLEOTIDE SEQUENCE [LARGE SCALE GENOMIC DNA]</scope>
    <source>
        <strain evidence="1 2">CBS 125763</strain>
    </source>
</reference>
<gene>
    <name evidence="1" type="ORF">AYL99_11985</name>
</gene>
<keyword evidence="2" id="KW-1185">Reference proteome</keyword>
<dbReference type="STRING" id="1367422.A0A178Z1Y1"/>
<accession>A0A178Z1Y1</accession>
<evidence type="ECO:0000313" key="1">
    <source>
        <dbReference type="EMBL" id="OAP53799.1"/>
    </source>
</evidence>
<evidence type="ECO:0000313" key="2">
    <source>
        <dbReference type="Proteomes" id="UP000078343"/>
    </source>
</evidence>
<protein>
    <submittedName>
        <fullName evidence="1">Uncharacterized protein</fullName>
    </submittedName>
</protein>
<organism evidence="1 2">
    <name type="scientific">Fonsecaea erecta</name>
    <dbReference type="NCBI Taxonomy" id="1367422"/>
    <lineage>
        <taxon>Eukaryota</taxon>
        <taxon>Fungi</taxon>
        <taxon>Dikarya</taxon>
        <taxon>Ascomycota</taxon>
        <taxon>Pezizomycotina</taxon>
        <taxon>Eurotiomycetes</taxon>
        <taxon>Chaetothyriomycetidae</taxon>
        <taxon>Chaetothyriales</taxon>
        <taxon>Herpotrichiellaceae</taxon>
        <taxon>Fonsecaea</taxon>
    </lineage>
</organism>
<dbReference type="Proteomes" id="UP000078343">
    <property type="component" value="Unassembled WGS sequence"/>
</dbReference>
<dbReference type="GeneID" id="30016152"/>
<dbReference type="AlphaFoldDB" id="A0A178Z1Y1"/>